<feature type="transmembrane region" description="Helical" evidence="9">
    <location>
        <begin position="431"/>
        <end position="454"/>
    </location>
</feature>
<feature type="compositionally biased region" description="Basic and acidic residues" evidence="11">
    <location>
        <begin position="710"/>
        <end position="722"/>
    </location>
</feature>
<accession>A0A0G4HHB5</accession>
<keyword evidence="4 9" id="KW-0812">Transmembrane</keyword>
<protein>
    <recommendedName>
        <fullName evidence="9">V-type proton ATPase subunit a</fullName>
    </recommendedName>
</protein>
<dbReference type="EMBL" id="CDMZ01002662">
    <property type="protein sequence ID" value="CEM43340.1"/>
    <property type="molecule type" value="Genomic_DNA"/>
</dbReference>
<name>A0A0G4HHB5_9ALVE</name>
<feature type="transmembrane region" description="Helical" evidence="9">
    <location>
        <begin position="756"/>
        <end position="774"/>
    </location>
</feature>
<keyword evidence="7 9" id="KW-0406">Ion transport</keyword>
<evidence type="ECO:0000313" key="12">
    <source>
        <dbReference type="EMBL" id="CEM43340.1"/>
    </source>
</evidence>
<dbReference type="PANTHER" id="PTHR11629:SF63">
    <property type="entry name" value="V-TYPE PROTON ATPASE SUBUNIT A"/>
    <property type="match status" value="1"/>
</dbReference>
<feature type="transmembrane region" description="Helical" evidence="9">
    <location>
        <begin position="466"/>
        <end position="489"/>
    </location>
</feature>
<keyword evidence="6 9" id="KW-1133">Transmembrane helix</keyword>
<evidence type="ECO:0000256" key="10">
    <source>
        <dbReference type="SAM" id="Coils"/>
    </source>
</evidence>
<evidence type="ECO:0000256" key="6">
    <source>
        <dbReference type="ARBA" id="ARBA00022989"/>
    </source>
</evidence>
<dbReference type="GO" id="GO:0046961">
    <property type="term" value="F:proton-transporting ATPase activity, rotational mechanism"/>
    <property type="evidence" value="ECO:0007669"/>
    <property type="project" value="InterPro"/>
</dbReference>
<evidence type="ECO:0000256" key="7">
    <source>
        <dbReference type="ARBA" id="ARBA00023065"/>
    </source>
</evidence>
<keyword evidence="10" id="KW-0175">Coiled coil</keyword>
<dbReference type="GO" id="GO:0051117">
    <property type="term" value="F:ATPase binding"/>
    <property type="evidence" value="ECO:0007669"/>
    <property type="project" value="TreeGrafter"/>
</dbReference>
<dbReference type="PIRSF" id="PIRSF001293">
    <property type="entry name" value="ATP6V0A1"/>
    <property type="match status" value="1"/>
</dbReference>
<keyword evidence="8 9" id="KW-0472">Membrane</keyword>
<comment type="subcellular location">
    <subcellularLocation>
        <location evidence="1">Membrane</location>
        <topology evidence="1">Multi-pass membrane protein</topology>
    </subcellularLocation>
</comment>
<feature type="transmembrane region" description="Helical" evidence="9">
    <location>
        <begin position="580"/>
        <end position="604"/>
    </location>
</feature>
<evidence type="ECO:0000256" key="8">
    <source>
        <dbReference type="ARBA" id="ARBA00023136"/>
    </source>
</evidence>
<reference evidence="12" key="1">
    <citation type="submission" date="2014-11" db="EMBL/GenBank/DDBJ databases">
        <authorList>
            <person name="Otto D Thomas"/>
            <person name="Naeem Raeece"/>
        </authorList>
    </citation>
    <scope>NUCLEOTIDE SEQUENCE</scope>
</reference>
<dbReference type="VEuPathDB" id="CryptoDB:Cvel_6800"/>
<evidence type="ECO:0000256" key="5">
    <source>
        <dbReference type="ARBA" id="ARBA00022781"/>
    </source>
</evidence>
<feature type="transmembrane region" description="Helical" evidence="9">
    <location>
        <begin position="794"/>
        <end position="821"/>
    </location>
</feature>
<dbReference type="Pfam" id="PF01496">
    <property type="entry name" value="V_ATPase_I"/>
    <property type="match status" value="1"/>
</dbReference>
<organism evidence="12">
    <name type="scientific">Chromera velia CCMP2878</name>
    <dbReference type="NCBI Taxonomy" id="1169474"/>
    <lineage>
        <taxon>Eukaryota</taxon>
        <taxon>Sar</taxon>
        <taxon>Alveolata</taxon>
        <taxon>Colpodellida</taxon>
        <taxon>Chromeraceae</taxon>
        <taxon>Chromera</taxon>
    </lineage>
</organism>
<dbReference type="PANTHER" id="PTHR11629">
    <property type="entry name" value="VACUOLAR PROTON ATPASES"/>
    <property type="match status" value="1"/>
</dbReference>
<sequence length="863" mass="96357">MGILRSEPMKHGTIVIPNERARQFVDVLGRRTNIQFIDMNAHSMRRPYKRQMQRVDELERILRFLYDEIGKLGAKVESGHIENFLANDETYQLDRVEMQLKKLYEQFTKFRDNNTELVEARNAAIEEKYVAMAASQSHGGEGGDLGPGLGRGARVTTDERDTHGLLDAGGNAGDRFAALGGTVEDTMSFSTIAGVILKTDQERFARTLFRASRGNTFTHFTAISEGIQDPKSGKAVEKAVFVVYFQGGSGSAMGEKIQKICNAFSVNVYPWPASFAEAERRTIALGSTIEDKQRALEAYEKYFVGEIDGLLLVTRPGGNSVLEEWRLFTAKEKAIVATLNLFEGEDLALRASCWYPTVEEETIRRVLEEKSNEFHCSAFLLADRSGSSKKPPTYIRRNEFTWPFQELVDTYGVPRYQEVNPALFTCVTFPFLFGIMYGDIGHGTYVLLFGIWLVMAANKLSQGGGLMAGFVQARFMILLMGVFAVYAGFMYNDFLSVGFNIFGSQWSVDHSTGDSASKGGVYPFGLDPAWKGATNELVFTNSFKMKFAVIVGVVQMALGVFCKGLNALHFRSGVDFIFEFIPQMVFLLATFGYMDFLIVFKWIAPYGVFSGPFPTEKVMIIKTMIQMFMDPFGKLEAELFPGQQTIQLWLLLAVLVSLPIMLLPKPFILLAQENAKRRQEDLHSHRQLDEEAGGPSPQTAGRQSPTADSHSGHEGGGHGHGGDDEEEEFQFGEVFIHQVIETIEFVLGCVSNTASYLRLWALSLAHAQLAVVFFQKTMVDFAFGNAGEGISGIIITSVMTFVMFAMFMGITFAVILCMDLLECFLHALRLQWVEFQNKFYKADGYPFKPFNHKAVLSASQGED</sequence>
<evidence type="ECO:0000256" key="11">
    <source>
        <dbReference type="SAM" id="MobiDB-lite"/>
    </source>
</evidence>
<evidence type="ECO:0000256" key="9">
    <source>
        <dbReference type="RuleBase" id="RU361189"/>
    </source>
</evidence>
<dbReference type="GO" id="GO:0000220">
    <property type="term" value="C:vacuolar proton-transporting V-type ATPase, V0 domain"/>
    <property type="evidence" value="ECO:0007669"/>
    <property type="project" value="InterPro"/>
</dbReference>
<feature type="region of interest" description="Disordered" evidence="11">
    <location>
        <begin position="680"/>
        <end position="724"/>
    </location>
</feature>
<dbReference type="InterPro" id="IPR002490">
    <property type="entry name" value="V-ATPase_116kDa_su"/>
</dbReference>
<feature type="compositionally biased region" description="Basic and acidic residues" evidence="11">
    <location>
        <begin position="680"/>
        <end position="689"/>
    </location>
</feature>
<evidence type="ECO:0000256" key="1">
    <source>
        <dbReference type="ARBA" id="ARBA00004141"/>
    </source>
</evidence>
<comment type="function">
    <text evidence="9">Essential component of the vacuolar proton pump (V-ATPase), a multimeric enzyme that catalyzes the translocation of protons across the membranes. Required for assembly and activity of the V-ATPase.</text>
</comment>
<feature type="transmembrane region" description="Helical" evidence="9">
    <location>
        <begin position="547"/>
        <end position="568"/>
    </location>
</feature>
<evidence type="ECO:0000256" key="3">
    <source>
        <dbReference type="ARBA" id="ARBA00022448"/>
    </source>
</evidence>
<dbReference type="GO" id="GO:0007035">
    <property type="term" value="P:vacuolar acidification"/>
    <property type="evidence" value="ECO:0007669"/>
    <property type="project" value="TreeGrafter"/>
</dbReference>
<keyword evidence="5 9" id="KW-0375">Hydrogen ion transport</keyword>
<dbReference type="PhylomeDB" id="A0A0G4HHB5"/>
<gene>
    <name evidence="12" type="ORF">Cvel_6800</name>
</gene>
<feature type="transmembrane region" description="Helical" evidence="9">
    <location>
        <begin position="648"/>
        <end position="670"/>
    </location>
</feature>
<keyword evidence="3 9" id="KW-0813">Transport</keyword>
<dbReference type="AlphaFoldDB" id="A0A0G4HHB5"/>
<comment type="similarity">
    <text evidence="2 9">Belongs to the V-ATPase 116 kDa subunit family.</text>
</comment>
<feature type="compositionally biased region" description="Polar residues" evidence="11">
    <location>
        <begin position="696"/>
        <end position="707"/>
    </location>
</feature>
<evidence type="ECO:0000256" key="4">
    <source>
        <dbReference type="ARBA" id="ARBA00022692"/>
    </source>
</evidence>
<proteinExistence type="inferred from homology"/>
<dbReference type="InterPro" id="IPR026028">
    <property type="entry name" value="V-type_ATPase_116kDa_su_euka"/>
</dbReference>
<feature type="coiled-coil region" evidence="10">
    <location>
        <begin position="48"/>
        <end position="113"/>
    </location>
</feature>
<evidence type="ECO:0000256" key="2">
    <source>
        <dbReference type="ARBA" id="ARBA00009904"/>
    </source>
</evidence>